<evidence type="ECO:0000313" key="3">
    <source>
        <dbReference type="Proteomes" id="UP000821853"/>
    </source>
</evidence>
<dbReference type="EMBL" id="JABSTR010000942">
    <property type="protein sequence ID" value="KAH9383037.1"/>
    <property type="molecule type" value="Genomic_DNA"/>
</dbReference>
<evidence type="ECO:0000313" key="2">
    <source>
        <dbReference type="EMBL" id="KAH9383037.1"/>
    </source>
</evidence>
<organism evidence="2 3">
    <name type="scientific">Haemaphysalis longicornis</name>
    <name type="common">Bush tick</name>
    <dbReference type="NCBI Taxonomy" id="44386"/>
    <lineage>
        <taxon>Eukaryota</taxon>
        <taxon>Metazoa</taxon>
        <taxon>Ecdysozoa</taxon>
        <taxon>Arthropoda</taxon>
        <taxon>Chelicerata</taxon>
        <taxon>Arachnida</taxon>
        <taxon>Acari</taxon>
        <taxon>Parasitiformes</taxon>
        <taxon>Ixodida</taxon>
        <taxon>Ixodoidea</taxon>
        <taxon>Ixodidae</taxon>
        <taxon>Haemaphysalinae</taxon>
        <taxon>Haemaphysalis</taxon>
    </lineage>
</organism>
<dbReference type="Proteomes" id="UP000821853">
    <property type="component" value="Unassembled WGS sequence"/>
</dbReference>
<dbReference type="OrthoDB" id="6779353at2759"/>
<keyword evidence="1" id="KW-0812">Transmembrane</keyword>
<proteinExistence type="predicted"/>
<comment type="caution">
    <text evidence="2">The sequence shown here is derived from an EMBL/GenBank/DDBJ whole genome shotgun (WGS) entry which is preliminary data.</text>
</comment>
<feature type="transmembrane region" description="Helical" evidence="1">
    <location>
        <begin position="61"/>
        <end position="82"/>
    </location>
</feature>
<sequence length="136" mass="15643">MEGSYLPCRRYGTSTHTVEEEWRMLPSNFSKDEKLSLEVKPPALFWADLHQMRTFGDKQEFLNIVTLAQLILYIFAPLLRGFSHMADVKTKKRNRLGNENLNSVLVIKSAFATSGRTCANMTVEHGHPKLHSKQMY</sequence>
<reference evidence="2 3" key="1">
    <citation type="journal article" date="2020" name="Cell">
        <title>Large-Scale Comparative Analyses of Tick Genomes Elucidate Their Genetic Diversity and Vector Capacities.</title>
        <authorList>
            <consortium name="Tick Genome and Microbiome Consortium (TIGMIC)"/>
            <person name="Jia N."/>
            <person name="Wang J."/>
            <person name="Shi W."/>
            <person name="Du L."/>
            <person name="Sun Y."/>
            <person name="Zhan W."/>
            <person name="Jiang J.F."/>
            <person name="Wang Q."/>
            <person name="Zhang B."/>
            <person name="Ji P."/>
            <person name="Bell-Sakyi L."/>
            <person name="Cui X.M."/>
            <person name="Yuan T.T."/>
            <person name="Jiang B.G."/>
            <person name="Yang W.F."/>
            <person name="Lam T.T."/>
            <person name="Chang Q.C."/>
            <person name="Ding S.J."/>
            <person name="Wang X.J."/>
            <person name="Zhu J.G."/>
            <person name="Ruan X.D."/>
            <person name="Zhao L."/>
            <person name="Wei J.T."/>
            <person name="Ye R.Z."/>
            <person name="Que T.C."/>
            <person name="Du C.H."/>
            <person name="Zhou Y.H."/>
            <person name="Cheng J.X."/>
            <person name="Dai P.F."/>
            <person name="Guo W.B."/>
            <person name="Han X.H."/>
            <person name="Huang E.J."/>
            <person name="Li L.F."/>
            <person name="Wei W."/>
            <person name="Gao Y.C."/>
            <person name="Liu J.Z."/>
            <person name="Shao H.Z."/>
            <person name="Wang X."/>
            <person name="Wang C.C."/>
            <person name="Yang T.C."/>
            <person name="Huo Q.B."/>
            <person name="Li W."/>
            <person name="Chen H.Y."/>
            <person name="Chen S.E."/>
            <person name="Zhou L.G."/>
            <person name="Ni X.B."/>
            <person name="Tian J.H."/>
            <person name="Sheng Y."/>
            <person name="Liu T."/>
            <person name="Pan Y.S."/>
            <person name="Xia L.Y."/>
            <person name="Li J."/>
            <person name="Zhao F."/>
            <person name="Cao W.C."/>
        </authorList>
    </citation>
    <scope>NUCLEOTIDE SEQUENCE [LARGE SCALE GENOMIC DNA]</scope>
    <source>
        <strain evidence="2">HaeL-2018</strain>
    </source>
</reference>
<evidence type="ECO:0000256" key="1">
    <source>
        <dbReference type="SAM" id="Phobius"/>
    </source>
</evidence>
<gene>
    <name evidence="2" type="ORF">HPB48_023712</name>
</gene>
<dbReference type="VEuPathDB" id="VectorBase:HLOH_040102"/>
<protein>
    <submittedName>
        <fullName evidence="2">Uncharacterized protein</fullName>
    </submittedName>
</protein>
<name>A0A9J6H8I2_HAELO</name>
<accession>A0A9J6H8I2</accession>
<dbReference type="AlphaFoldDB" id="A0A9J6H8I2"/>
<keyword evidence="3" id="KW-1185">Reference proteome</keyword>
<dbReference type="OMA" id="NICTLAK"/>
<keyword evidence="1" id="KW-1133">Transmembrane helix</keyword>
<keyword evidence="1" id="KW-0472">Membrane</keyword>